<evidence type="ECO:0000313" key="3">
    <source>
        <dbReference type="EMBL" id="AWG43393.1"/>
    </source>
</evidence>
<reference evidence="2 4" key="1">
    <citation type="submission" date="2018-01" db="EMBL/GenBank/DDBJ databases">
        <title>Genome sequence of Borrelia tachyglossi.</title>
        <authorList>
            <person name="Gofton A.W."/>
        </authorList>
    </citation>
    <scope>NUCLEOTIDE SEQUENCE [LARGE SCALE GENOMIC DNA]</scope>
    <source>
        <strain evidence="2 4">Bc-F10-1268</strain>
        <plasmid evidence="3 4">pl20</plasmid>
        <plasmid evidence="2 4">pl29</plasmid>
    </source>
</reference>
<sequence>MILLTAYIDKLSTLSINYFKGLITDIAIYLMLPLTVLIVLIGFLIAYLEHYQDELDSMLRLSLHQLLLLLLLLCFLVIMSYVEGMFDKLDYTKDMSYEFEEIIHFHYFKSLYEYE</sequence>
<geneLocation type="plasmid" evidence="3 4">
    <name>pl20</name>
</geneLocation>
<gene>
    <name evidence="2" type="ORF">CR532_05040</name>
    <name evidence="3" type="ORF">CR532_05190</name>
</gene>
<dbReference type="EMBL" id="CP025789">
    <property type="protein sequence ID" value="AWG43393.1"/>
    <property type="molecule type" value="Genomic_DNA"/>
</dbReference>
<accession>A0A2S1LYH8</accession>
<keyword evidence="2" id="KW-0614">Plasmid</keyword>
<dbReference type="Proteomes" id="UP000244655">
    <property type="component" value="Plasmid pl29"/>
</dbReference>
<keyword evidence="1" id="KW-0812">Transmembrane</keyword>
<name>A0A2S1LYH8_9SPIR</name>
<evidence type="ECO:0000256" key="1">
    <source>
        <dbReference type="SAM" id="Phobius"/>
    </source>
</evidence>
<keyword evidence="1" id="KW-1133">Transmembrane helix</keyword>
<feature type="transmembrane region" description="Helical" evidence="1">
    <location>
        <begin position="26"/>
        <end position="49"/>
    </location>
</feature>
<evidence type="ECO:0000313" key="2">
    <source>
        <dbReference type="EMBL" id="AWG43364.1"/>
    </source>
</evidence>
<proteinExistence type="predicted"/>
<dbReference type="EMBL" id="CP025787">
    <property type="protein sequence ID" value="AWG43364.1"/>
    <property type="molecule type" value="Genomic_DNA"/>
</dbReference>
<geneLocation type="plasmid" evidence="2 4">
    <name>pl29</name>
</geneLocation>
<dbReference type="RefSeq" id="WP_108729761.1">
    <property type="nucleotide sequence ID" value="NZ_CP025787.1"/>
</dbReference>
<keyword evidence="1" id="KW-0472">Membrane</keyword>
<keyword evidence="4" id="KW-1185">Reference proteome</keyword>
<dbReference type="AlphaFoldDB" id="A0A2S1LYH8"/>
<dbReference type="Proteomes" id="UP000244655">
    <property type="component" value="Plasmid pl20"/>
</dbReference>
<organism evidence="2 4">
    <name type="scientific">Candidatus Borreliella tachyglossi</name>
    <dbReference type="NCBI Taxonomy" id="1964448"/>
    <lineage>
        <taxon>Bacteria</taxon>
        <taxon>Pseudomonadati</taxon>
        <taxon>Spirochaetota</taxon>
        <taxon>Spirochaetia</taxon>
        <taxon>Spirochaetales</taxon>
        <taxon>Borreliaceae</taxon>
        <taxon>Borreliella</taxon>
    </lineage>
</organism>
<feature type="transmembrane region" description="Helical" evidence="1">
    <location>
        <begin position="61"/>
        <end position="82"/>
    </location>
</feature>
<evidence type="ECO:0000313" key="4">
    <source>
        <dbReference type="Proteomes" id="UP000244655"/>
    </source>
</evidence>
<protein>
    <submittedName>
        <fullName evidence="2">Uncharacterized protein</fullName>
    </submittedName>
</protein>